<evidence type="ECO:0000256" key="1">
    <source>
        <dbReference type="ARBA" id="ARBA00009792"/>
    </source>
</evidence>
<dbReference type="InterPro" id="IPR037094">
    <property type="entry name" value="Glyco_hydro_38_cen_sf"/>
</dbReference>
<keyword evidence="3" id="KW-0378">Hydrolase</keyword>
<dbReference type="PANTHER" id="PTHR46017:SF1">
    <property type="entry name" value="ALPHA-MANNOSIDASE 2C1"/>
    <property type="match status" value="1"/>
</dbReference>
<dbReference type="Pfam" id="PF09261">
    <property type="entry name" value="Alpha-mann_mid"/>
    <property type="match status" value="1"/>
</dbReference>
<dbReference type="SUPFAM" id="SSF74650">
    <property type="entry name" value="Galactose mutarotase-like"/>
    <property type="match status" value="1"/>
</dbReference>
<dbReference type="InterPro" id="IPR011682">
    <property type="entry name" value="Glyco_hydro_38_C"/>
</dbReference>
<dbReference type="AlphaFoldDB" id="A0A9D1DGS7"/>
<dbReference type="Pfam" id="PF17677">
    <property type="entry name" value="Glyco_hydro38C2"/>
    <property type="match status" value="1"/>
</dbReference>
<dbReference type="InterPro" id="IPR027291">
    <property type="entry name" value="Glyco_hydro_38_N_sf"/>
</dbReference>
<dbReference type="InterPro" id="IPR041147">
    <property type="entry name" value="GH38_C"/>
</dbReference>
<sequence>MEQSRLAHFAKLQHEAAHGAWAQRIIAELGYLLELSRTQDCRLDERLLPQVERLLEIHAREGAIGREDALTVEQALADLGPAAKAYEVTCAAHAHIDMNWMWGFQETAALTVDTFRTMLELMERYPDFTFSQSQASVYHILETYHPAMLEEIRRRVREGRWEVTASSWVENDKNLSGGEAMARHLLYTRQYLSELLDIPQDKIQLDFEPDTFGHCENLPEILRQGGIRYYYHCRGAEGPCLYRWRAPSGAEVLAYREPAWYNQTIDGSLFLTVPSFCSRYGIRRYLKVYGVGDHGGGPTRRDVERLMDMAAWPLFPTIVFGTIQGFFQKLEADGLSVETVTGELNYVFTGCYSSQSRIKRANRLSEERLSQAELLDVMAHSVCPGYRTPSPFAPAWRQVLFNQFHDILPGSCVVDTREYAMGEYQKALATASINGSQAMRSFAGQVDTAAFFPAEEAPLQAAAGVGFGTSEPSGFGFSASAQLGGENRVFTLFNTAQFDRRDVAELTLWDWPGDPAQLCCFDAQGHPLPAQVLESGTHYWGHHFHRVAVLAQAPGFGYTTLGLCCRAPEQVDMPAFPEPRVDQITDAPVVLENSRLRAAFRPGTLELLSLIEKQSGAELVDPARPSGLFQLVTEETSAGMTAWRVGRHTAVQCLNTQAAVTIRAVTFGPVRQELAFEIPWGSSSLRGTIRLDAESPVLRYDLQVDWREFGSPAGIPQLRFALPLAGPLPASLCRTPMGLTRRPALAQDVPCLGMLAAETASGHSVALLSDCKYGFRNDGAALGLTLLRSSFDPDPAPEIGTHTMSLAVAVGTEEELLSLERRYALPWISVSNGLQRGSLPPQGQFLQADGCQVSAVKTAEDGSGLILRLYNPTKDHQTALLRFSVPVVSALRQTTMETPLPIPCRWAEQTVLTRLEAFETATVRVVLSSGEGPEAG</sequence>
<dbReference type="Proteomes" id="UP000824239">
    <property type="component" value="Unassembled WGS sequence"/>
</dbReference>
<dbReference type="InterPro" id="IPR011330">
    <property type="entry name" value="Glyco_hydro/deAcase_b/a-brl"/>
</dbReference>
<feature type="domain" description="Glycoside hydrolase family 38 central" evidence="5">
    <location>
        <begin position="346"/>
        <end position="424"/>
    </location>
</feature>
<dbReference type="InterPro" id="IPR011013">
    <property type="entry name" value="Gal_mutarotase_sf_dom"/>
</dbReference>
<evidence type="ECO:0000259" key="5">
    <source>
        <dbReference type="SMART" id="SM00872"/>
    </source>
</evidence>
<dbReference type="Gene3D" id="1.20.1270.50">
    <property type="entry name" value="Glycoside hydrolase family 38, central domain"/>
    <property type="match status" value="1"/>
</dbReference>
<reference evidence="6" key="2">
    <citation type="journal article" date="2021" name="PeerJ">
        <title>Extensive microbial diversity within the chicken gut microbiome revealed by metagenomics and culture.</title>
        <authorList>
            <person name="Gilroy R."/>
            <person name="Ravi A."/>
            <person name="Getino M."/>
            <person name="Pursley I."/>
            <person name="Horton D.L."/>
            <person name="Alikhan N.F."/>
            <person name="Baker D."/>
            <person name="Gharbi K."/>
            <person name="Hall N."/>
            <person name="Watson M."/>
            <person name="Adriaenssens E.M."/>
            <person name="Foster-Nyarko E."/>
            <person name="Jarju S."/>
            <person name="Secka A."/>
            <person name="Antonio M."/>
            <person name="Oren A."/>
            <person name="Chaudhuri R.R."/>
            <person name="La Ragione R."/>
            <person name="Hildebrand F."/>
            <person name="Pallen M.J."/>
        </authorList>
    </citation>
    <scope>NUCLEOTIDE SEQUENCE</scope>
    <source>
        <strain evidence="6">ChiBcec15-4380</strain>
    </source>
</reference>
<evidence type="ECO:0000256" key="2">
    <source>
        <dbReference type="ARBA" id="ARBA00022723"/>
    </source>
</evidence>
<evidence type="ECO:0000256" key="4">
    <source>
        <dbReference type="ARBA" id="ARBA00023295"/>
    </source>
</evidence>
<keyword evidence="2" id="KW-0479">Metal-binding</keyword>
<dbReference type="GO" id="GO:0030246">
    <property type="term" value="F:carbohydrate binding"/>
    <property type="evidence" value="ECO:0007669"/>
    <property type="project" value="InterPro"/>
</dbReference>
<dbReference type="CDD" id="cd10789">
    <property type="entry name" value="GH38N_AMII_ER_cytosolic"/>
    <property type="match status" value="1"/>
</dbReference>
<proteinExistence type="inferred from homology"/>
<dbReference type="EMBL" id="DVHE01000024">
    <property type="protein sequence ID" value="HIR50344.1"/>
    <property type="molecule type" value="Genomic_DNA"/>
</dbReference>
<protein>
    <submittedName>
        <fullName evidence="6">Alpha-mannosidase</fullName>
    </submittedName>
</protein>
<evidence type="ECO:0000313" key="7">
    <source>
        <dbReference type="Proteomes" id="UP000824239"/>
    </source>
</evidence>
<dbReference type="Gene3D" id="3.20.110.10">
    <property type="entry name" value="Glycoside hydrolase 38, N terminal domain"/>
    <property type="match status" value="1"/>
</dbReference>
<comment type="caution">
    <text evidence="6">The sequence shown here is derived from an EMBL/GenBank/DDBJ whole genome shotgun (WGS) entry which is preliminary data.</text>
</comment>
<dbReference type="InterPro" id="IPR000602">
    <property type="entry name" value="Glyco_hydro_38_N"/>
</dbReference>
<dbReference type="GO" id="GO:0004559">
    <property type="term" value="F:alpha-mannosidase activity"/>
    <property type="evidence" value="ECO:0007669"/>
    <property type="project" value="InterPro"/>
</dbReference>
<dbReference type="GO" id="GO:0006013">
    <property type="term" value="P:mannose metabolic process"/>
    <property type="evidence" value="ECO:0007669"/>
    <property type="project" value="InterPro"/>
</dbReference>
<dbReference type="Pfam" id="PF01074">
    <property type="entry name" value="Glyco_hydro_38N"/>
    <property type="match status" value="1"/>
</dbReference>
<evidence type="ECO:0000256" key="3">
    <source>
        <dbReference type="ARBA" id="ARBA00022801"/>
    </source>
</evidence>
<dbReference type="GO" id="GO:0009313">
    <property type="term" value="P:oligosaccharide catabolic process"/>
    <property type="evidence" value="ECO:0007669"/>
    <property type="project" value="TreeGrafter"/>
</dbReference>
<keyword evidence="4" id="KW-0326">Glycosidase</keyword>
<dbReference type="SUPFAM" id="SSF88713">
    <property type="entry name" value="Glycoside hydrolase/deacetylase"/>
    <property type="match status" value="1"/>
</dbReference>
<name>A0A9D1DGS7_9FIRM</name>
<gene>
    <name evidence="6" type="ORF">IAA53_03530</name>
</gene>
<accession>A0A9D1DGS7</accession>
<comment type="similarity">
    <text evidence="1">Belongs to the glycosyl hydrolase 38 family.</text>
</comment>
<dbReference type="GO" id="GO:0046872">
    <property type="term" value="F:metal ion binding"/>
    <property type="evidence" value="ECO:0007669"/>
    <property type="project" value="UniProtKB-KW"/>
</dbReference>
<dbReference type="InterPro" id="IPR028995">
    <property type="entry name" value="Glyco_hydro_57/38_cen_sf"/>
</dbReference>
<reference evidence="6" key="1">
    <citation type="submission" date="2020-10" db="EMBL/GenBank/DDBJ databases">
        <authorList>
            <person name="Gilroy R."/>
        </authorList>
    </citation>
    <scope>NUCLEOTIDE SEQUENCE</scope>
    <source>
        <strain evidence="6">ChiBcec15-4380</strain>
    </source>
</reference>
<dbReference type="PANTHER" id="PTHR46017">
    <property type="entry name" value="ALPHA-MANNOSIDASE 2C1"/>
    <property type="match status" value="1"/>
</dbReference>
<dbReference type="SMART" id="SM00872">
    <property type="entry name" value="Alpha-mann_mid"/>
    <property type="match status" value="1"/>
</dbReference>
<evidence type="ECO:0000313" key="6">
    <source>
        <dbReference type="EMBL" id="HIR50344.1"/>
    </source>
</evidence>
<organism evidence="6 7">
    <name type="scientific">Candidatus Avoscillospira avicola</name>
    <dbReference type="NCBI Taxonomy" id="2840706"/>
    <lineage>
        <taxon>Bacteria</taxon>
        <taxon>Bacillati</taxon>
        <taxon>Bacillota</taxon>
        <taxon>Clostridia</taxon>
        <taxon>Eubacteriales</taxon>
        <taxon>Oscillospiraceae</taxon>
        <taxon>Oscillospiraceae incertae sedis</taxon>
        <taxon>Candidatus Avoscillospira</taxon>
    </lineage>
</organism>
<dbReference type="InterPro" id="IPR015341">
    <property type="entry name" value="Glyco_hydro_38_cen"/>
</dbReference>
<dbReference type="Pfam" id="PF07748">
    <property type="entry name" value="Glyco_hydro_38C"/>
    <property type="match status" value="1"/>
</dbReference>
<dbReference type="SUPFAM" id="SSF88688">
    <property type="entry name" value="Families 57/38 glycoside transferase middle domain"/>
    <property type="match status" value="1"/>
</dbReference>
<dbReference type="Gene3D" id="2.70.98.30">
    <property type="entry name" value="Golgi alpha-mannosidase II, domain 4"/>
    <property type="match status" value="1"/>
</dbReference>